<dbReference type="PANTHER" id="PTHR30482">
    <property type="entry name" value="HIGH-AFFINITY BRANCHED-CHAIN AMINO ACID TRANSPORT SYSTEM PERMEASE"/>
    <property type="match status" value="1"/>
</dbReference>
<dbReference type="GO" id="GO:0005886">
    <property type="term" value="C:plasma membrane"/>
    <property type="evidence" value="ECO:0007669"/>
    <property type="project" value="UniProtKB-SubCell"/>
</dbReference>
<dbReference type="PANTHER" id="PTHR30482:SF10">
    <property type="entry name" value="HIGH-AFFINITY BRANCHED-CHAIN AMINO ACID TRANSPORT PROTEIN BRAE"/>
    <property type="match status" value="1"/>
</dbReference>
<dbReference type="RefSeq" id="WP_091686479.1">
    <property type="nucleotide sequence ID" value="NZ_BAABFM010000048.1"/>
</dbReference>
<evidence type="ECO:0000256" key="5">
    <source>
        <dbReference type="ARBA" id="ARBA00023136"/>
    </source>
</evidence>
<dbReference type="Pfam" id="PF02653">
    <property type="entry name" value="BPD_transp_2"/>
    <property type="match status" value="1"/>
</dbReference>
<keyword evidence="8" id="KW-1185">Reference proteome</keyword>
<dbReference type="STRING" id="1527.SAMN04489757_11456"/>
<dbReference type="InterPro" id="IPR043428">
    <property type="entry name" value="LivM-like"/>
</dbReference>
<comment type="subcellular location">
    <subcellularLocation>
        <location evidence="1">Cell membrane</location>
        <topology evidence="1">Multi-pass membrane protein</topology>
    </subcellularLocation>
</comment>
<feature type="transmembrane region" description="Helical" evidence="6">
    <location>
        <begin position="184"/>
        <end position="205"/>
    </location>
</feature>
<feature type="transmembrane region" description="Helical" evidence="6">
    <location>
        <begin position="317"/>
        <end position="339"/>
    </location>
</feature>
<feature type="transmembrane region" description="Helical" evidence="6">
    <location>
        <begin position="66"/>
        <end position="83"/>
    </location>
</feature>
<feature type="transmembrane region" description="Helical" evidence="6">
    <location>
        <begin position="7"/>
        <end position="24"/>
    </location>
</feature>
<feature type="transmembrane region" description="Helical" evidence="6">
    <location>
        <begin position="30"/>
        <end position="54"/>
    </location>
</feature>
<evidence type="ECO:0000313" key="8">
    <source>
        <dbReference type="Proteomes" id="UP000198806"/>
    </source>
</evidence>
<protein>
    <submittedName>
        <fullName evidence="7">Amino acid/amide ABC transporter membrane protein 2, HAAT family</fullName>
    </submittedName>
</protein>
<keyword evidence="2" id="KW-1003">Cell membrane</keyword>
<dbReference type="InterPro" id="IPR001851">
    <property type="entry name" value="ABC_transp_permease"/>
</dbReference>
<dbReference type="GO" id="GO:0015658">
    <property type="term" value="F:branched-chain amino acid transmembrane transporter activity"/>
    <property type="evidence" value="ECO:0007669"/>
    <property type="project" value="InterPro"/>
</dbReference>
<dbReference type="OrthoDB" id="9789927at2"/>
<keyword evidence="4 6" id="KW-1133">Transmembrane helix</keyword>
<dbReference type="EMBL" id="FOWD01000014">
    <property type="protein sequence ID" value="SFO23593.1"/>
    <property type="molecule type" value="Genomic_DNA"/>
</dbReference>
<keyword evidence="3 6" id="KW-0812">Transmembrane</keyword>
<dbReference type="AlphaFoldDB" id="A0A1I5FIX9"/>
<sequence length="378" mass="41104">MKNSKKITYSIILAVIILAFLFFLETNKANYGMAYTVLMKGAILAVVAVSMNLVTGFTGLFSLGQAGFMAIGAYITAIFLIPTDTIQDVYYISGVSPAIMNFKNLLDSTPGWLQVINPYIALMTGGLAAALFAALIGIPVLRLKSDYLAIATLGFSEIMRAIISSPQLDTITNGSYGLKKIHGFSSIIQTFTIAAVCITFMVLLIRSTYGRAFKAIREDDTAAEAMGINLFKHKQLSFVVGSFFSGVSGGMLAMFMRSIDSKTFSVSLTYDILLIVVIGGIGSVTGSVISALLVTVSKEWWLRFFDNPLYIGSFQVPFFRTGFRMVVFSIILLAVVLFYQRGLMGKSEFSWEKIGKSVSGLKGFILKKTSKGGSNHVK</sequence>
<feature type="transmembrane region" description="Helical" evidence="6">
    <location>
        <begin position="268"/>
        <end position="297"/>
    </location>
</feature>
<feature type="transmembrane region" description="Helical" evidence="6">
    <location>
        <begin position="118"/>
        <end position="141"/>
    </location>
</feature>
<accession>A0A1I5FIX9</accession>
<evidence type="ECO:0000256" key="4">
    <source>
        <dbReference type="ARBA" id="ARBA00022989"/>
    </source>
</evidence>
<evidence type="ECO:0000256" key="1">
    <source>
        <dbReference type="ARBA" id="ARBA00004651"/>
    </source>
</evidence>
<evidence type="ECO:0000256" key="3">
    <source>
        <dbReference type="ARBA" id="ARBA00022692"/>
    </source>
</evidence>
<organism evidence="7 8">
    <name type="scientific">Anaerocolumna aminovalerica</name>
    <dbReference type="NCBI Taxonomy" id="1527"/>
    <lineage>
        <taxon>Bacteria</taxon>
        <taxon>Bacillati</taxon>
        <taxon>Bacillota</taxon>
        <taxon>Clostridia</taxon>
        <taxon>Lachnospirales</taxon>
        <taxon>Lachnospiraceae</taxon>
        <taxon>Anaerocolumna</taxon>
    </lineage>
</organism>
<gene>
    <name evidence="7" type="ORF">SAMN04489757_11456</name>
</gene>
<evidence type="ECO:0000256" key="6">
    <source>
        <dbReference type="SAM" id="Phobius"/>
    </source>
</evidence>
<keyword evidence="5 6" id="KW-0472">Membrane</keyword>
<reference evidence="7 8" key="1">
    <citation type="submission" date="2016-10" db="EMBL/GenBank/DDBJ databases">
        <authorList>
            <person name="de Groot N.N."/>
        </authorList>
    </citation>
    <scope>NUCLEOTIDE SEQUENCE [LARGE SCALE GENOMIC DNA]</scope>
    <source>
        <strain evidence="7 8">DSM 1283</strain>
    </source>
</reference>
<evidence type="ECO:0000256" key="2">
    <source>
        <dbReference type="ARBA" id="ARBA00022475"/>
    </source>
</evidence>
<feature type="transmembrane region" description="Helical" evidence="6">
    <location>
        <begin position="236"/>
        <end position="256"/>
    </location>
</feature>
<evidence type="ECO:0000313" key="7">
    <source>
        <dbReference type="EMBL" id="SFO23593.1"/>
    </source>
</evidence>
<proteinExistence type="predicted"/>
<dbReference type="CDD" id="cd06581">
    <property type="entry name" value="TM_PBP1_LivM_like"/>
    <property type="match status" value="1"/>
</dbReference>
<dbReference type="Proteomes" id="UP000198806">
    <property type="component" value="Unassembled WGS sequence"/>
</dbReference>
<name>A0A1I5FIX9_9FIRM</name>